<dbReference type="Gene3D" id="3.30.70.1180">
    <property type="entry name" value="Vacuolar atp synthase subunit c, domain 1"/>
    <property type="match status" value="1"/>
</dbReference>
<evidence type="ECO:0000313" key="9">
    <source>
        <dbReference type="RefSeq" id="XP_049308744.1"/>
    </source>
</evidence>
<feature type="compositionally biased region" description="Polar residues" evidence="5">
    <location>
        <begin position="115"/>
        <end position="124"/>
    </location>
</feature>
<feature type="region of interest" description="Disordered" evidence="5">
    <location>
        <begin position="90"/>
        <end position="132"/>
    </location>
</feature>
<evidence type="ECO:0000313" key="8">
    <source>
        <dbReference type="RefSeq" id="XP_049308743.1"/>
    </source>
</evidence>
<dbReference type="RefSeq" id="XP_049308743.1">
    <property type="nucleotide sequence ID" value="XM_049452786.1"/>
</dbReference>
<feature type="compositionally biased region" description="Basic residues" evidence="5">
    <location>
        <begin position="329"/>
        <end position="338"/>
    </location>
</feature>
<feature type="region of interest" description="Disordered" evidence="5">
    <location>
        <begin position="355"/>
        <end position="409"/>
    </location>
</feature>
<gene>
    <name evidence="7 8 9" type="primary">LOC105227744</name>
</gene>
<feature type="compositionally biased region" description="Basic and acidic residues" evidence="5">
    <location>
        <begin position="102"/>
        <end position="112"/>
    </location>
</feature>
<feature type="compositionally biased region" description="Basic residues" evidence="5">
    <location>
        <begin position="357"/>
        <end position="386"/>
    </location>
</feature>
<dbReference type="PANTHER" id="PTHR10137:SF0">
    <property type="entry name" value="V-TYPE PROTON ATPASE SUBUNIT C"/>
    <property type="match status" value="1"/>
</dbReference>
<dbReference type="SUPFAM" id="SSF118203">
    <property type="entry name" value="Vacuolar ATP synthase subunit C"/>
    <property type="match status" value="2"/>
</dbReference>
<dbReference type="CDD" id="cd14785">
    <property type="entry name" value="V-ATPase_C"/>
    <property type="match status" value="1"/>
</dbReference>
<dbReference type="Proteomes" id="UP001652620">
    <property type="component" value="Chromosome 3"/>
</dbReference>
<protein>
    <submittedName>
        <fullName evidence="7 8">V-type proton ATPase subunit C isoform X1</fullName>
    </submittedName>
</protein>
<dbReference type="InterPro" id="IPR004907">
    <property type="entry name" value="ATPase_V1-cplx_csu"/>
</dbReference>
<evidence type="ECO:0000256" key="1">
    <source>
        <dbReference type="ARBA" id="ARBA00006138"/>
    </source>
</evidence>
<sequence length="776" mass="85765">MSEYWLISAPGDKTCQQTFDTMNNLTSKQNNLCNNYKFHIPDLKVGTLDQLVGLSDDLGKLDTYVEQITRKVAAYLGEVLEDQRDKLHENLLANNSPGPPDDNTHAHSHSELTGKASNLSNSRDTTTTTTTTTCSACHTGSLNNCSSSEASAASASEREFDLCASSPVCACDECAASANVSASVSASGVSACASASATATTLEADECYPFTSSSLNVPTCHASSVIASASANAYAYACTSAADYASAAVVANNASYCSTSAPTTMVADERRHAAATTTTSTTTASKFINSFSSSSNNNNNNTCNINNNNRLGLTISCSGANMLQLHQTHQQHHHHHHQQQQPQHHEPLHLQHPLLQQHHHHQHHSHHQQQQLHHHHHQHQSHHHQHQSPLSDGGEGHEQQNLKGSNSTSDLSDTFDWWFHRHKRNSKKSSSRSSTFQLNINNGFNFTPTHRSSPVSSCCGSSSQGRSSPDTDLGEPPAFPLSPADLSVYITRFQWDMAKYPIKQSLRNIADIISKQIGQIDADLKTKSTAYNSLKGNLQNLEKKQTGSLLTRNLADLVKKEHFILDSEYLTTLLVIVPKILANDWLANYEKITDMIVPRSSQMITQDNDYCLFNVTLFKKVVEEFKLHARERKFIVRDFVYNEEELAAGKNEMTKLITDKKKQFGPLVRWLKVNFSEAFCALVHVKALRVFVESVLRYGLPVNFQAILIEPNKKSVKRLRECLNQLYGHLDGASAGGQSNASIDNVDIPGLGFGQSEYFPYVFYKLNIDMVETAKI</sequence>
<evidence type="ECO:0000256" key="3">
    <source>
        <dbReference type="ARBA" id="ARBA00022781"/>
    </source>
</evidence>
<proteinExistence type="inferred from homology"/>
<dbReference type="PANTHER" id="PTHR10137">
    <property type="entry name" value="V-TYPE PROTON ATPASE SUBUNIT C"/>
    <property type="match status" value="1"/>
</dbReference>
<evidence type="ECO:0000313" key="6">
    <source>
        <dbReference type="Proteomes" id="UP001652620"/>
    </source>
</evidence>
<organism evidence="6 8">
    <name type="scientific">Bactrocera dorsalis</name>
    <name type="common">Oriental fruit fly</name>
    <name type="synonym">Dacus dorsalis</name>
    <dbReference type="NCBI Taxonomy" id="27457"/>
    <lineage>
        <taxon>Eukaryota</taxon>
        <taxon>Metazoa</taxon>
        <taxon>Ecdysozoa</taxon>
        <taxon>Arthropoda</taxon>
        <taxon>Hexapoda</taxon>
        <taxon>Insecta</taxon>
        <taxon>Pterygota</taxon>
        <taxon>Neoptera</taxon>
        <taxon>Endopterygota</taxon>
        <taxon>Diptera</taxon>
        <taxon>Brachycera</taxon>
        <taxon>Muscomorpha</taxon>
        <taxon>Tephritoidea</taxon>
        <taxon>Tephritidae</taxon>
        <taxon>Bactrocera</taxon>
        <taxon>Bactrocera</taxon>
    </lineage>
</organism>
<dbReference type="Gene3D" id="1.20.1460.10">
    <property type="entry name" value="subunit c (vma5p) of the yeast v-atpase, domain 2"/>
    <property type="match status" value="1"/>
</dbReference>
<comment type="similarity">
    <text evidence="1">Belongs to the V-ATPase C subunit family.</text>
</comment>
<dbReference type="InterPro" id="IPR036132">
    <property type="entry name" value="Vac_ATP_synth_c_sf"/>
</dbReference>
<keyword evidence="6" id="KW-1185">Reference proteome</keyword>
<dbReference type="RefSeq" id="XP_049308742.1">
    <property type="nucleotide sequence ID" value="XM_049452785.1"/>
</dbReference>
<evidence type="ECO:0000313" key="7">
    <source>
        <dbReference type="RefSeq" id="XP_049308742.1"/>
    </source>
</evidence>
<evidence type="ECO:0000256" key="4">
    <source>
        <dbReference type="ARBA" id="ARBA00023065"/>
    </source>
</evidence>
<keyword evidence="2" id="KW-0813">Transport</keyword>
<evidence type="ECO:0000256" key="2">
    <source>
        <dbReference type="ARBA" id="ARBA00022448"/>
    </source>
</evidence>
<keyword evidence="3" id="KW-0375">Hydrogen ion transport</keyword>
<feature type="region of interest" description="Disordered" evidence="5">
    <location>
        <begin position="327"/>
        <end position="346"/>
    </location>
</feature>
<dbReference type="Pfam" id="PF03223">
    <property type="entry name" value="V-ATPase_C"/>
    <property type="match status" value="2"/>
</dbReference>
<feature type="compositionally biased region" description="Low complexity" evidence="5">
    <location>
        <begin position="451"/>
        <end position="468"/>
    </location>
</feature>
<dbReference type="GeneID" id="105227744"/>
<dbReference type="RefSeq" id="XP_049308744.1">
    <property type="nucleotide sequence ID" value="XM_049452787.1"/>
</dbReference>
<dbReference type="Gene3D" id="3.30.70.100">
    <property type="match status" value="1"/>
</dbReference>
<reference evidence="7 8" key="1">
    <citation type="submission" date="2025-05" db="UniProtKB">
        <authorList>
            <consortium name="RefSeq"/>
        </authorList>
    </citation>
    <scope>IDENTIFICATION</scope>
    <source>
        <tissue evidence="7 8">Adult</tissue>
    </source>
</reference>
<keyword evidence="4" id="KW-0406">Ion transport</keyword>
<name>A0ABM3JHM7_BACDO</name>
<feature type="region of interest" description="Disordered" evidence="5">
    <location>
        <begin position="445"/>
        <end position="478"/>
    </location>
</feature>
<accession>A0ABM3JHM7</accession>
<evidence type="ECO:0000256" key="5">
    <source>
        <dbReference type="SAM" id="MobiDB-lite"/>
    </source>
</evidence>